<reference evidence="2" key="1">
    <citation type="submission" date="2021-04" db="EMBL/GenBank/DDBJ databases">
        <authorList>
            <person name="Chebbi M.A.C M."/>
        </authorList>
    </citation>
    <scope>NUCLEOTIDE SEQUENCE</scope>
</reference>
<dbReference type="FunFam" id="3.30.710.10:FF:000159">
    <property type="entry name" value="Speckle-type POZ protein B"/>
    <property type="match status" value="1"/>
</dbReference>
<dbReference type="InterPro" id="IPR008974">
    <property type="entry name" value="TRAF-like"/>
</dbReference>
<protein>
    <submittedName>
        <fullName evidence="2">Similar to spopla: Speckle-type POZ protein-like A (Danio rerio)</fullName>
    </submittedName>
</protein>
<dbReference type="SUPFAM" id="SSF54695">
    <property type="entry name" value="POZ domain"/>
    <property type="match status" value="1"/>
</dbReference>
<dbReference type="Gene3D" id="3.30.710.10">
    <property type="entry name" value="Potassium Channel Kv1.1, Chain A"/>
    <property type="match status" value="1"/>
</dbReference>
<evidence type="ECO:0000259" key="1">
    <source>
        <dbReference type="PROSITE" id="PS50097"/>
    </source>
</evidence>
<dbReference type="OrthoDB" id="6359816at2759"/>
<dbReference type="Pfam" id="PF00651">
    <property type="entry name" value="BTB"/>
    <property type="match status" value="1"/>
</dbReference>
<dbReference type="PROSITE" id="PS50097">
    <property type="entry name" value="BTB"/>
    <property type="match status" value="1"/>
</dbReference>
<dbReference type="SMART" id="SM00225">
    <property type="entry name" value="BTB"/>
    <property type="match status" value="1"/>
</dbReference>
<dbReference type="EMBL" id="CAJNRD030001122">
    <property type="protein sequence ID" value="CAG5101214.1"/>
    <property type="molecule type" value="Genomic_DNA"/>
</dbReference>
<dbReference type="PANTHER" id="PTHR24413">
    <property type="entry name" value="SPECKLE-TYPE POZ PROTEIN"/>
    <property type="match status" value="1"/>
</dbReference>
<dbReference type="InterPro" id="IPR011333">
    <property type="entry name" value="SKP1/BTB/POZ_sf"/>
</dbReference>
<dbReference type="SUPFAM" id="SSF49599">
    <property type="entry name" value="TRAF domain-like"/>
    <property type="match status" value="1"/>
</dbReference>
<organism evidence="2 3">
    <name type="scientific">Cotesia congregata</name>
    <name type="common">Parasitoid wasp</name>
    <name type="synonym">Apanteles congregatus</name>
    <dbReference type="NCBI Taxonomy" id="51543"/>
    <lineage>
        <taxon>Eukaryota</taxon>
        <taxon>Metazoa</taxon>
        <taxon>Ecdysozoa</taxon>
        <taxon>Arthropoda</taxon>
        <taxon>Hexapoda</taxon>
        <taxon>Insecta</taxon>
        <taxon>Pterygota</taxon>
        <taxon>Neoptera</taxon>
        <taxon>Endopterygota</taxon>
        <taxon>Hymenoptera</taxon>
        <taxon>Apocrita</taxon>
        <taxon>Ichneumonoidea</taxon>
        <taxon>Braconidae</taxon>
        <taxon>Microgastrinae</taxon>
        <taxon>Cotesia</taxon>
    </lineage>
</organism>
<feature type="domain" description="BTB" evidence="1">
    <location>
        <begin position="177"/>
        <end position="244"/>
    </location>
</feature>
<name>A0A8J2MX57_COTCN</name>
<sequence>MEDGYTFIKKNTLVYEWEIDQASSRIVYRENQPLTTLKSSTFSTQAEIAHKLGLKLYFNSDKYKRNDFLELFISNLGNNCVKVDFSIGILNSQRKRCLVQDLALTLIAGSTRGFYEGFRKQLLLANKSLLMPNDLLTICAEVTIKEETKIPVGKLLISPKSHLSTDFRVLYNSRECSDVTIVIGDEKIKAHRLMLKTRSPVLAAMFTHELDEKKSNQVFITDITADTFQKLLEFIYTDEVSDLNAIAEDLLEAADKYQILSLKEMCEVSLCKSLEPENAIRRMDLADRHNAPYLLEYVTKCIIADPGKIIETEDFGKFEKFNPHLGLKLFKRLAVANIDNKGVIKYSTT</sequence>
<dbReference type="Proteomes" id="UP000786811">
    <property type="component" value="Unassembled WGS sequence"/>
</dbReference>
<dbReference type="Gene3D" id="1.25.40.420">
    <property type="match status" value="1"/>
</dbReference>
<accession>A0A8J2MX57</accession>
<keyword evidence="3" id="KW-1185">Reference proteome</keyword>
<dbReference type="AlphaFoldDB" id="A0A8J2MX57"/>
<dbReference type="Gene3D" id="2.60.210.10">
    <property type="entry name" value="Apoptosis, Tumor Necrosis Factor Receptor Associated Protein 2, Chain A"/>
    <property type="match status" value="1"/>
</dbReference>
<gene>
    <name evidence="2" type="ORF">HICCMSTLAB_LOCUS10287</name>
</gene>
<proteinExistence type="predicted"/>
<dbReference type="CDD" id="cd14733">
    <property type="entry name" value="BACK"/>
    <property type="match status" value="1"/>
</dbReference>
<comment type="caution">
    <text evidence="2">The sequence shown here is derived from an EMBL/GenBank/DDBJ whole genome shotgun (WGS) entry which is preliminary data.</text>
</comment>
<evidence type="ECO:0000313" key="3">
    <source>
        <dbReference type="Proteomes" id="UP000786811"/>
    </source>
</evidence>
<dbReference type="InterPro" id="IPR000210">
    <property type="entry name" value="BTB/POZ_dom"/>
</dbReference>
<evidence type="ECO:0000313" key="2">
    <source>
        <dbReference type="EMBL" id="CAG5101214.1"/>
    </source>
</evidence>